<dbReference type="Gene3D" id="3.40.50.720">
    <property type="entry name" value="NAD(P)-binding Rossmann-like Domain"/>
    <property type="match status" value="1"/>
</dbReference>
<dbReference type="InterPro" id="IPR036291">
    <property type="entry name" value="NAD(P)-bd_dom_sf"/>
</dbReference>
<dbReference type="InterPro" id="IPR051317">
    <property type="entry name" value="Gfo/Idh/MocA_oxidoreduct"/>
</dbReference>
<keyword evidence="4" id="KW-1185">Reference proteome</keyword>
<dbReference type="STRING" id="459525.SAMN04488137_4483"/>
<dbReference type="InterPro" id="IPR000683">
    <property type="entry name" value="Gfo/Idh/MocA-like_OxRdtase_N"/>
</dbReference>
<dbReference type="EMBL" id="FNHW01000004">
    <property type="protein sequence ID" value="SDN43689.1"/>
    <property type="molecule type" value="Genomic_DNA"/>
</dbReference>
<dbReference type="SUPFAM" id="SSF55347">
    <property type="entry name" value="Glyceraldehyde-3-phosphate dehydrogenase-like, C-terminal domain"/>
    <property type="match status" value="1"/>
</dbReference>
<dbReference type="Pfam" id="PF21378">
    <property type="entry name" value="YceM-like_C"/>
    <property type="match status" value="1"/>
</dbReference>
<evidence type="ECO:0000259" key="2">
    <source>
        <dbReference type="Pfam" id="PF21378"/>
    </source>
</evidence>
<dbReference type="RefSeq" id="WP_090238411.1">
    <property type="nucleotide sequence ID" value="NZ_FNHW01000004.1"/>
</dbReference>
<dbReference type="Proteomes" id="UP000199544">
    <property type="component" value="Unassembled WGS sequence"/>
</dbReference>
<dbReference type="PANTHER" id="PTHR43708:SF4">
    <property type="entry name" value="OXIDOREDUCTASE YCEM-RELATED"/>
    <property type="match status" value="1"/>
</dbReference>
<reference evidence="4" key="1">
    <citation type="submission" date="2016-10" db="EMBL/GenBank/DDBJ databases">
        <authorList>
            <person name="Varghese N."/>
            <person name="Submissions S."/>
        </authorList>
    </citation>
    <scope>NUCLEOTIDE SEQUENCE [LARGE SCALE GENOMIC DNA]</scope>
    <source>
        <strain evidence="4">CGMCC 1.6854</strain>
    </source>
</reference>
<dbReference type="Pfam" id="PF01408">
    <property type="entry name" value="GFO_IDH_MocA"/>
    <property type="match status" value="1"/>
</dbReference>
<name>A0A1H0BDG1_9BACL</name>
<sequence>MKVGMIGLADIARKAYIPVLSQKEGIELVLCTRNEETLHQLARQYRIRETARTVDELLAKGITAAFVSAATDAHLEIAEQLLQNGIHTYIDKPVSLHLQETKQVVQLAKENNVIAMIGFNRRFVPLVSELKEHGKANLILMQKNRFSSPDYPRRFIIDDFIHVVDTLRFLMGTEVLDVKVEHQKRDDQLQFVIIQLIGDGCTAMGIMNRNGGVTEEIIEYHTGHHKYVVNSLVETTHYHNKDIQTTKFGDWEPTLYKRGFYQMTDHFLDCVRHNRQPDPSLEDSLLTHEICERIVNMVEEER</sequence>
<organism evidence="3 4">
    <name type="scientific">Fictibacillus solisalsi</name>
    <dbReference type="NCBI Taxonomy" id="459525"/>
    <lineage>
        <taxon>Bacteria</taxon>
        <taxon>Bacillati</taxon>
        <taxon>Bacillota</taxon>
        <taxon>Bacilli</taxon>
        <taxon>Bacillales</taxon>
        <taxon>Fictibacillaceae</taxon>
        <taxon>Fictibacillus</taxon>
    </lineage>
</organism>
<dbReference type="OrthoDB" id="9815825at2"/>
<feature type="domain" description="Gfo/Idh/MocA-like oxidoreductase N-terminal" evidence="1">
    <location>
        <begin position="1"/>
        <end position="119"/>
    </location>
</feature>
<dbReference type="PANTHER" id="PTHR43708">
    <property type="entry name" value="CONSERVED EXPRESSED OXIDOREDUCTASE (EUROFUNG)"/>
    <property type="match status" value="1"/>
</dbReference>
<proteinExistence type="predicted"/>
<evidence type="ECO:0000259" key="1">
    <source>
        <dbReference type="Pfam" id="PF01408"/>
    </source>
</evidence>
<gene>
    <name evidence="3" type="ORF">SAMN04488137_4483</name>
</gene>
<dbReference type="Gene3D" id="3.30.360.10">
    <property type="entry name" value="Dihydrodipicolinate Reductase, domain 2"/>
    <property type="match status" value="1"/>
</dbReference>
<dbReference type="InterPro" id="IPR048477">
    <property type="entry name" value="YceM-like_C"/>
</dbReference>
<dbReference type="SUPFAM" id="SSF51735">
    <property type="entry name" value="NAD(P)-binding Rossmann-fold domains"/>
    <property type="match status" value="1"/>
</dbReference>
<feature type="domain" description="YceM-like C-terminal" evidence="2">
    <location>
        <begin position="128"/>
        <end position="233"/>
    </location>
</feature>
<protein>
    <submittedName>
        <fullName evidence="3">Virulence factor</fullName>
    </submittedName>
</protein>
<evidence type="ECO:0000313" key="3">
    <source>
        <dbReference type="EMBL" id="SDN43689.1"/>
    </source>
</evidence>
<dbReference type="GO" id="GO:0000166">
    <property type="term" value="F:nucleotide binding"/>
    <property type="evidence" value="ECO:0007669"/>
    <property type="project" value="InterPro"/>
</dbReference>
<accession>A0A1H0BDG1</accession>
<dbReference type="AlphaFoldDB" id="A0A1H0BDG1"/>
<evidence type="ECO:0000313" key="4">
    <source>
        <dbReference type="Proteomes" id="UP000199544"/>
    </source>
</evidence>